<dbReference type="PANTHER" id="PTHR23508:SF10">
    <property type="entry name" value="CARBOXYLIC ACID TRANSPORTER PROTEIN HOMOLOG"/>
    <property type="match status" value="1"/>
</dbReference>
<evidence type="ECO:0000313" key="8">
    <source>
        <dbReference type="Proteomes" id="UP000017396"/>
    </source>
</evidence>
<dbReference type="eggNOG" id="COG2814">
    <property type="taxonomic scope" value="Bacteria"/>
</dbReference>
<dbReference type="SUPFAM" id="SSF103473">
    <property type="entry name" value="MFS general substrate transporter"/>
    <property type="match status" value="1"/>
</dbReference>
<reference evidence="7 8" key="1">
    <citation type="journal article" date="2013" name="PLoS ONE">
        <title>Cultivation and Complete Genome Sequencing of Gloeobacter kilaueensis sp. nov., from a Lava Cave in Kilauea Caldera, Hawai'i.</title>
        <authorList>
            <person name="Saw J.H."/>
            <person name="Schatz M."/>
            <person name="Brown M.V."/>
            <person name="Kunkel D.D."/>
            <person name="Foster J.S."/>
            <person name="Shick H."/>
            <person name="Christensen S."/>
            <person name="Hou S."/>
            <person name="Wan X."/>
            <person name="Donachie S.P."/>
        </authorList>
    </citation>
    <scope>NUCLEOTIDE SEQUENCE [LARGE SCALE GENOMIC DNA]</scope>
    <source>
        <strain evidence="8">JS</strain>
    </source>
</reference>
<dbReference type="STRING" id="1183438.GKIL_1435"/>
<dbReference type="HOGENOM" id="CLU_001265_46_6_3"/>
<keyword evidence="3 5" id="KW-1133">Transmembrane helix</keyword>
<keyword evidence="2 5" id="KW-0812">Transmembrane</keyword>
<dbReference type="Gene3D" id="1.20.1250.20">
    <property type="entry name" value="MFS general substrate transporter like domains"/>
    <property type="match status" value="2"/>
</dbReference>
<protein>
    <submittedName>
        <fullName evidence="7">Major facilitator superfamily MFS_1</fullName>
    </submittedName>
</protein>
<evidence type="ECO:0000313" key="7">
    <source>
        <dbReference type="EMBL" id="AGY57681.1"/>
    </source>
</evidence>
<dbReference type="GO" id="GO:0005886">
    <property type="term" value="C:plasma membrane"/>
    <property type="evidence" value="ECO:0007669"/>
    <property type="project" value="UniProtKB-SubCell"/>
</dbReference>
<name>U5QFG2_GLOK1</name>
<dbReference type="Pfam" id="PF00083">
    <property type="entry name" value="Sugar_tr"/>
    <property type="match status" value="1"/>
</dbReference>
<proteinExistence type="predicted"/>
<feature type="transmembrane region" description="Helical" evidence="5">
    <location>
        <begin position="362"/>
        <end position="381"/>
    </location>
</feature>
<dbReference type="EMBL" id="CP003587">
    <property type="protein sequence ID" value="AGY57681.1"/>
    <property type="molecule type" value="Genomic_DNA"/>
</dbReference>
<feature type="transmembrane region" description="Helical" evidence="5">
    <location>
        <begin position="251"/>
        <end position="271"/>
    </location>
</feature>
<keyword evidence="8" id="KW-1185">Reference proteome</keyword>
<evidence type="ECO:0000256" key="5">
    <source>
        <dbReference type="SAM" id="Phobius"/>
    </source>
</evidence>
<dbReference type="PATRIC" id="fig|1183438.3.peg.1412"/>
<feature type="transmembrane region" description="Helical" evidence="5">
    <location>
        <begin position="429"/>
        <end position="449"/>
    </location>
</feature>
<sequence length="459" mass="50173">MTWNSSCKEAIKLRTSVPIMLHLSRYQWTVLLAAWLGWGFDAFDGLLFNFVAPHCVPTLLGLTIGSPEASAPTLYWTGLLTSVLLLGWAAGGVLFGMLGDRIGRTKTLLLTILFYSLGTFASGFAPNIWVFTGCRIVTSLGIGGEWAAGAAMVAEVVPERRRIEAGALLYTATPMGLFLAAFVSDQFSRVILPGSPEISWRYVFFTGLIPSALAIAIRFLIKEPERWQRIEKESTAHIRELFAPHYRRRTLGGLSIAVVALLTWWNCNAFIPVIAAGLAQTAAKAQNITDGKPIQLLVEQWKTTTSYSFTAGGLLGTLLTVPVAKFLGRKWMFVIYFLLSAIAMLFTFGAKVPANLQVWSGLYFVLGLVVFGVLSSFTYYLPELFPTRLRATGAGFCYNVGRVITAAGPFLVGYAASQRANALQTTIELLFLIGFIPLVGVIISLAGWVTETKEQRLAD</sequence>
<dbReference type="InterPro" id="IPR020846">
    <property type="entry name" value="MFS_dom"/>
</dbReference>
<dbReference type="InterPro" id="IPR036259">
    <property type="entry name" value="MFS_trans_sf"/>
</dbReference>
<dbReference type="PROSITE" id="PS50850">
    <property type="entry name" value="MFS"/>
    <property type="match status" value="1"/>
</dbReference>
<dbReference type="KEGG" id="glj:GKIL_1435"/>
<evidence type="ECO:0000256" key="3">
    <source>
        <dbReference type="ARBA" id="ARBA00022989"/>
    </source>
</evidence>
<keyword evidence="4 5" id="KW-0472">Membrane</keyword>
<organism evidence="7 8">
    <name type="scientific">Gloeobacter kilaueensis (strain ATCC BAA-2537 / CCAP 1431/1 / ULC 316 / JS1)</name>
    <dbReference type="NCBI Taxonomy" id="1183438"/>
    <lineage>
        <taxon>Bacteria</taxon>
        <taxon>Bacillati</taxon>
        <taxon>Cyanobacteriota</taxon>
        <taxon>Cyanophyceae</taxon>
        <taxon>Gloeobacterales</taxon>
        <taxon>Gloeobacteraceae</taxon>
        <taxon>Gloeobacter</taxon>
    </lineage>
</organism>
<dbReference type="InterPro" id="IPR005828">
    <property type="entry name" value="MFS_sugar_transport-like"/>
</dbReference>
<feature type="transmembrane region" description="Helical" evidence="5">
    <location>
        <begin position="331"/>
        <end position="350"/>
    </location>
</feature>
<evidence type="ECO:0000256" key="1">
    <source>
        <dbReference type="ARBA" id="ARBA00004651"/>
    </source>
</evidence>
<feature type="transmembrane region" description="Helical" evidence="5">
    <location>
        <begin position="73"/>
        <end position="96"/>
    </location>
</feature>
<feature type="transmembrane region" description="Helical" evidence="5">
    <location>
        <begin position="393"/>
        <end position="417"/>
    </location>
</feature>
<comment type="subcellular location">
    <subcellularLocation>
        <location evidence="1">Cell membrane</location>
        <topology evidence="1">Multi-pass membrane protein</topology>
    </subcellularLocation>
</comment>
<evidence type="ECO:0000256" key="2">
    <source>
        <dbReference type="ARBA" id="ARBA00022692"/>
    </source>
</evidence>
<feature type="domain" description="Major facilitator superfamily (MFS) profile" evidence="6">
    <location>
        <begin position="30"/>
        <end position="452"/>
    </location>
</feature>
<evidence type="ECO:0000259" key="6">
    <source>
        <dbReference type="PROSITE" id="PS50850"/>
    </source>
</evidence>
<dbReference type="Proteomes" id="UP000017396">
    <property type="component" value="Chromosome"/>
</dbReference>
<dbReference type="AlphaFoldDB" id="U5QFG2"/>
<feature type="transmembrane region" description="Helical" evidence="5">
    <location>
        <begin position="108"/>
        <end position="130"/>
    </location>
</feature>
<dbReference type="GO" id="GO:0046943">
    <property type="term" value="F:carboxylic acid transmembrane transporter activity"/>
    <property type="evidence" value="ECO:0007669"/>
    <property type="project" value="TreeGrafter"/>
</dbReference>
<feature type="transmembrane region" description="Helical" evidence="5">
    <location>
        <begin position="203"/>
        <end position="221"/>
    </location>
</feature>
<gene>
    <name evidence="7" type="ORF">GKIL_1435</name>
</gene>
<dbReference type="PANTHER" id="PTHR23508">
    <property type="entry name" value="CARBOXYLIC ACID TRANSPORTER PROTEIN HOMOLOG"/>
    <property type="match status" value="1"/>
</dbReference>
<feature type="transmembrane region" description="Helical" evidence="5">
    <location>
        <begin position="136"/>
        <end position="154"/>
    </location>
</feature>
<feature type="transmembrane region" description="Helical" evidence="5">
    <location>
        <begin position="166"/>
        <end position="183"/>
    </location>
</feature>
<accession>U5QFG2</accession>
<evidence type="ECO:0000256" key="4">
    <source>
        <dbReference type="ARBA" id="ARBA00023136"/>
    </source>
</evidence>
<feature type="transmembrane region" description="Helical" evidence="5">
    <location>
        <begin position="306"/>
        <end position="324"/>
    </location>
</feature>